<feature type="region of interest" description="Disordered" evidence="2">
    <location>
        <begin position="223"/>
        <end position="253"/>
    </location>
</feature>
<dbReference type="Pfam" id="PF07793">
    <property type="entry name" value="DUF1631"/>
    <property type="match status" value="1"/>
</dbReference>
<keyword evidence="1" id="KW-0175">Coiled coil</keyword>
<comment type="caution">
    <text evidence="3">The sequence shown here is derived from an EMBL/GenBank/DDBJ whole genome shotgun (WGS) entry which is preliminary data.</text>
</comment>
<dbReference type="EMBL" id="SPUH01000001">
    <property type="protein sequence ID" value="TKS54650.1"/>
    <property type="molecule type" value="Genomic_DNA"/>
</dbReference>
<feature type="coiled-coil region" evidence="1">
    <location>
        <begin position="508"/>
        <end position="535"/>
    </location>
</feature>
<evidence type="ECO:0000313" key="4">
    <source>
        <dbReference type="Proteomes" id="UP000298681"/>
    </source>
</evidence>
<name>A0A4Z1R5B6_9GAMM</name>
<reference evidence="3 4" key="1">
    <citation type="submission" date="2019-01" db="EMBL/GenBank/DDBJ databases">
        <authorList>
            <person name="Zhang S."/>
        </authorList>
    </citation>
    <scope>NUCLEOTIDE SEQUENCE [LARGE SCALE GENOMIC DNA]</scope>
    <source>
        <strain evidence="3 4">1626</strain>
    </source>
</reference>
<accession>A0A4Z1R5B6</accession>
<keyword evidence="4" id="KW-1185">Reference proteome</keyword>
<dbReference type="AlphaFoldDB" id="A0A4Z1R5B6"/>
<proteinExistence type="predicted"/>
<gene>
    <name evidence="3" type="ORF">E4582_07695</name>
</gene>
<dbReference type="RefSeq" id="WP_134674010.1">
    <property type="nucleotide sequence ID" value="NZ_SPUH01000001.1"/>
</dbReference>
<dbReference type="InterPro" id="IPR012434">
    <property type="entry name" value="DUF1631"/>
</dbReference>
<protein>
    <submittedName>
        <fullName evidence="3">DUF1631 domain-containing protein</fullName>
    </submittedName>
</protein>
<evidence type="ECO:0000313" key="3">
    <source>
        <dbReference type="EMBL" id="TKS54650.1"/>
    </source>
</evidence>
<sequence length="800" mass="86960">MSTLDDLVARRQARSGSARGPERVLETLQRDAVTDLVGVMSGFWSTIEEQVRIAALAGHDFSAAQEDRVAIMALAPRALELATRYRAAIELAFAHWREAEPRDPEREGALELMSEGDLEIHLAGQQITELLDHQFLHPLTELDERLDALAQALGLQGRRLNPLRPAVAVTAFVALFDAEDLTPSLRRMVFQQFDKRLPKTLGDIYAKANATLAEAAFAGAAPAPRAMQHPRSQQPAAPTPDAWVPEGGTAEVRDTGAPGFDGGDGRAGSPTFAGGVAEAATGYAMPAMSGPPAGHVEGQPLRYRDIVREQLHAWRRHGGSTLAGRMGGYYNPAPESGSGSESSAPAVDGQFLATEDMFNIASLLQGDDPAPYARALAGEDKRPLGDVLRSQILGSVRQLGLDPEQVRFSADEEDAIDLVGILFQSLVEANDLLQRARAMYGKLVMPYLKVALVDDSLFNRRSHPARKLLDALTEACDGNSGETARDQETLDHAERAVDRVVAEFQDDAAIFELAASELRDQLDQQRKRAEIAERRIAESIYGRERLQLARRAAEELVASRLQDRPVTAAVAHFLDEHWRHHLTQTWLREGPEAERYHLAVSLGDAMLQVDADAAQVRGAAVAAQLLALQVPLGECYSSCGLDAASAREAMARIIAALAMPDTARQVHTPQADEVDEFEQDDSLPPLRLVGGTDTLEFDPAIAARMRRLKVGQGVRLIDRAGHETAARIAWISPLTSRFLLVNRRGIRKLVVSPEELAAMVAAGRAVVRSVDAPFDEAMKQLWQRLNHAPRAPLKAAANGG</sequence>
<evidence type="ECO:0000256" key="2">
    <source>
        <dbReference type="SAM" id="MobiDB-lite"/>
    </source>
</evidence>
<dbReference type="Proteomes" id="UP000298681">
    <property type="component" value="Unassembled WGS sequence"/>
</dbReference>
<evidence type="ECO:0000256" key="1">
    <source>
        <dbReference type="SAM" id="Coils"/>
    </source>
</evidence>
<organism evidence="3 4">
    <name type="scientific">Luteimonas yindakuii</name>
    <dbReference type="NCBI Taxonomy" id="2565782"/>
    <lineage>
        <taxon>Bacteria</taxon>
        <taxon>Pseudomonadati</taxon>
        <taxon>Pseudomonadota</taxon>
        <taxon>Gammaproteobacteria</taxon>
        <taxon>Lysobacterales</taxon>
        <taxon>Lysobacteraceae</taxon>
        <taxon>Luteimonas</taxon>
    </lineage>
</organism>